<protein>
    <recommendedName>
        <fullName evidence="3">Zinc finger/thioredoxin putative domain-containing protein</fullName>
    </recommendedName>
</protein>
<evidence type="ECO:0000256" key="2">
    <source>
        <dbReference type="SAM" id="Phobius"/>
    </source>
</evidence>
<sequence length="147" mass="15376">MRIECPGCAAAYEVREEMLPPGREVRCVRCGRAWVPVPVPVPAGAAPAPRPLPAVRSAEAPPPRRPMPLRVRPRLGAPMAEAEPPPALPPPETPAPPPPPAYAAVLSAWVVSALVVVGALAALWAWRDDLVALWPPAGRLVQALGGG</sequence>
<keyword evidence="2" id="KW-1133">Transmembrane helix</keyword>
<reference evidence="4 5" key="1">
    <citation type="submission" date="2019-03" db="EMBL/GenBank/DDBJ databases">
        <title>Roseomonas sp. a novel Roseomonas species isolated from Sea whip Gorgonian.</title>
        <authorList>
            <person name="Li F."/>
            <person name="Pan X."/>
            <person name="Huang S."/>
            <person name="Li Z."/>
            <person name="Meng B."/>
        </authorList>
    </citation>
    <scope>NUCLEOTIDE SEQUENCE [LARGE SCALE GENOMIC DNA]</scope>
    <source>
        <strain evidence="4 5">M0104</strain>
    </source>
</reference>
<dbReference type="Pfam" id="PF13717">
    <property type="entry name" value="Zn_ribbon_4"/>
    <property type="match status" value="1"/>
</dbReference>
<organism evidence="4 5">
    <name type="scientific">Teichococcus coralli</name>
    <dbReference type="NCBI Taxonomy" id="2545983"/>
    <lineage>
        <taxon>Bacteria</taxon>
        <taxon>Pseudomonadati</taxon>
        <taxon>Pseudomonadota</taxon>
        <taxon>Alphaproteobacteria</taxon>
        <taxon>Acetobacterales</taxon>
        <taxon>Roseomonadaceae</taxon>
        <taxon>Roseomonas</taxon>
    </lineage>
</organism>
<feature type="region of interest" description="Disordered" evidence="1">
    <location>
        <begin position="43"/>
        <end position="97"/>
    </location>
</feature>
<accession>A0A845BAJ3</accession>
<dbReference type="AlphaFoldDB" id="A0A845BAJ3"/>
<evidence type="ECO:0000313" key="4">
    <source>
        <dbReference type="EMBL" id="MXP63638.1"/>
    </source>
</evidence>
<evidence type="ECO:0000313" key="5">
    <source>
        <dbReference type="Proteomes" id="UP000460715"/>
    </source>
</evidence>
<comment type="caution">
    <text evidence="4">The sequence shown here is derived from an EMBL/GenBank/DDBJ whole genome shotgun (WGS) entry which is preliminary data.</text>
</comment>
<dbReference type="Proteomes" id="UP000460715">
    <property type="component" value="Unassembled WGS sequence"/>
</dbReference>
<feature type="compositionally biased region" description="Pro residues" evidence="1">
    <location>
        <begin position="83"/>
        <end position="97"/>
    </location>
</feature>
<dbReference type="OrthoDB" id="7159357at2"/>
<evidence type="ECO:0000256" key="1">
    <source>
        <dbReference type="SAM" id="MobiDB-lite"/>
    </source>
</evidence>
<dbReference type="InterPro" id="IPR011723">
    <property type="entry name" value="Znf/thioredoxin_put"/>
</dbReference>
<dbReference type="EMBL" id="SNVJ01000007">
    <property type="protein sequence ID" value="MXP63638.1"/>
    <property type="molecule type" value="Genomic_DNA"/>
</dbReference>
<feature type="transmembrane region" description="Helical" evidence="2">
    <location>
        <begin position="101"/>
        <end position="126"/>
    </location>
</feature>
<feature type="domain" description="Zinc finger/thioredoxin putative" evidence="3">
    <location>
        <begin position="1"/>
        <end position="34"/>
    </location>
</feature>
<evidence type="ECO:0000259" key="3">
    <source>
        <dbReference type="Pfam" id="PF13717"/>
    </source>
</evidence>
<name>A0A845BAJ3_9PROT</name>
<keyword evidence="5" id="KW-1185">Reference proteome</keyword>
<feature type="compositionally biased region" description="Low complexity" evidence="1">
    <location>
        <begin position="43"/>
        <end position="59"/>
    </location>
</feature>
<dbReference type="NCBIfam" id="TIGR02098">
    <property type="entry name" value="MJ0042_CXXC"/>
    <property type="match status" value="1"/>
</dbReference>
<keyword evidence="2" id="KW-0812">Transmembrane</keyword>
<keyword evidence="2" id="KW-0472">Membrane</keyword>
<gene>
    <name evidence="4" type="ORF">E0493_09790</name>
</gene>
<dbReference type="RefSeq" id="WP_160936770.1">
    <property type="nucleotide sequence ID" value="NZ_SNVJ01000007.1"/>
</dbReference>
<proteinExistence type="predicted"/>